<accession>A0ABW6XVW8</accession>
<dbReference type="Proteomes" id="UP001602370">
    <property type="component" value="Unassembled WGS sequence"/>
</dbReference>
<dbReference type="RefSeq" id="WP_030324344.1">
    <property type="nucleotide sequence ID" value="NZ_JBIBDZ010000008.1"/>
</dbReference>
<gene>
    <name evidence="1" type="ORF">ACFY8C_25380</name>
</gene>
<name>A0ABW6XVW8_9ACTN</name>
<evidence type="ECO:0000313" key="1">
    <source>
        <dbReference type="EMBL" id="MFF5921653.1"/>
    </source>
</evidence>
<comment type="caution">
    <text evidence="1">The sequence shown here is derived from an EMBL/GenBank/DDBJ whole genome shotgun (WGS) entry which is preliminary data.</text>
</comment>
<organism evidence="1 2">
    <name type="scientific">Streptomyces flavochromogenes</name>
    <dbReference type="NCBI Taxonomy" id="68199"/>
    <lineage>
        <taxon>Bacteria</taxon>
        <taxon>Bacillati</taxon>
        <taxon>Actinomycetota</taxon>
        <taxon>Actinomycetes</taxon>
        <taxon>Kitasatosporales</taxon>
        <taxon>Streptomycetaceae</taxon>
        <taxon>Streptomyces</taxon>
    </lineage>
</organism>
<keyword evidence="2" id="KW-1185">Reference proteome</keyword>
<proteinExistence type="predicted"/>
<evidence type="ECO:0000313" key="2">
    <source>
        <dbReference type="Proteomes" id="UP001602370"/>
    </source>
</evidence>
<dbReference type="EMBL" id="JBIBDZ010000008">
    <property type="protein sequence ID" value="MFF5921653.1"/>
    <property type="molecule type" value="Genomic_DNA"/>
</dbReference>
<protein>
    <submittedName>
        <fullName evidence="1">Uncharacterized protein</fullName>
    </submittedName>
</protein>
<sequence>MSMVPPEVTAFVAAASRLSEQTLDAIRQATAAAVASGTYDDSAVPKLSASEFSALNKQVRDAFAPRAEELRAGRPGGLRSAISRVTRTAQAIWKRDRLTTDQYTSLTGMFTACGVPSPPGGPGSGVSSS</sequence>
<reference evidence="1 2" key="1">
    <citation type="submission" date="2024-10" db="EMBL/GenBank/DDBJ databases">
        <title>The Natural Products Discovery Center: Release of the First 8490 Sequenced Strains for Exploring Actinobacteria Biosynthetic Diversity.</title>
        <authorList>
            <person name="Kalkreuter E."/>
            <person name="Kautsar S.A."/>
            <person name="Yang D."/>
            <person name="Bader C.D."/>
            <person name="Teijaro C.N."/>
            <person name="Fluegel L."/>
            <person name="Davis C.M."/>
            <person name="Simpson J.R."/>
            <person name="Lauterbach L."/>
            <person name="Steele A.D."/>
            <person name="Gui C."/>
            <person name="Meng S."/>
            <person name="Li G."/>
            <person name="Viehrig K."/>
            <person name="Ye F."/>
            <person name="Su P."/>
            <person name="Kiefer A.F."/>
            <person name="Nichols A."/>
            <person name="Cepeda A.J."/>
            <person name="Yan W."/>
            <person name="Fan B."/>
            <person name="Jiang Y."/>
            <person name="Adhikari A."/>
            <person name="Zheng C.-J."/>
            <person name="Schuster L."/>
            <person name="Cowan T.M."/>
            <person name="Smanski M.J."/>
            <person name="Chevrette M.G."/>
            <person name="De Carvalho L.P.S."/>
            <person name="Shen B."/>
        </authorList>
    </citation>
    <scope>NUCLEOTIDE SEQUENCE [LARGE SCALE GENOMIC DNA]</scope>
    <source>
        <strain evidence="1 2">NPDC012605</strain>
    </source>
</reference>